<dbReference type="Proteomes" id="UP000002508">
    <property type="component" value="Chromosome"/>
</dbReference>
<dbReference type="AlphaFoldDB" id="B8GD34"/>
<dbReference type="KEGG" id="cag:Cagg_2218"/>
<protein>
    <submittedName>
        <fullName evidence="1">Uncharacterized protein</fullName>
    </submittedName>
</protein>
<evidence type="ECO:0000313" key="2">
    <source>
        <dbReference type="Proteomes" id="UP000002508"/>
    </source>
</evidence>
<dbReference type="EMBL" id="CP001337">
    <property type="protein sequence ID" value="ACL25101.1"/>
    <property type="molecule type" value="Genomic_DNA"/>
</dbReference>
<dbReference type="HOGENOM" id="CLU_2192319_0_0_0"/>
<proteinExistence type="predicted"/>
<dbReference type="RefSeq" id="WP_015940959.1">
    <property type="nucleotide sequence ID" value="NC_011831.1"/>
</dbReference>
<sequence>MNASCGEYAYKPLAIVEFAHFITGERPSFAQIEPNAEQGAALRECHVVSASVAFQLSEGIAASNLAQAGWGVIVLATVDAAHPLRKIKQAVHLVNNTGALHDHEGFGA</sequence>
<gene>
    <name evidence="1" type="ordered locus">Cagg_2218</name>
</gene>
<accession>B8GD34</accession>
<reference evidence="1" key="1">
    <citation type="submission" date="2008-12" db="EMBL/GenBank/DDBJ databases">
        <title>Complete sequence of Chloroflexus aggregans DSM 9485.</title>
        <authorList>
            <consortium name="US DOE Joint Genome Institute"/>
            <person name="Lucas S."/>
            <person name="Copeland A."/>
            <person name="Lapidus A."/>
            <person name="Glavina del Rio T."/>
            <person name="Dalin E."/>
            <person name="Tice H."/>
            <person name="Pitluck S."/>
            <person name="Foster B."/>
            <person name="Larimer F."/>
            <person name="Land M."/>
            <person name="Hauser L."/>
            <person name="Kyrpides N."/>
            <person name="Mikhailova N."/>
            <person name="Bryant D."/>
            <person name="Richardson P."/>
        </authorList>
    </citation>
    <scope>NUCLEOTIDE SEQUENCE</scope>
    <source>
        <strain evidence="1">DSM 9485</strain>
    </source>
</reference>
<keyword evidence="2" id="KW-1185">Reference proteome</keyword>
<organism evidence="1 2">
    <name type="scientific">Chloroflexus aggregans (strain MD-66 / DSM 9485)</name>
    <dbReference type="NCBI Taxonomy" id="326427"/>
    <lineage>
        <taxon>Bacteria</taxon>
        <taxon>Bacillati</taxon>
        <taxon>Chloroflexota</taxon>
        <taxon>Chloroflexia</taxon>
        <taxon>Chloroflexales</taxon>
        <taxon>Chloroflexineae</taxon>
        <taxon>Chloroflexaceae</taxon>
        <taxon>Chloroflexus</taxon>
    </lineage>
</organism>
<evidence type="ECO:0000313" key="1">
    <source>
        <dbReference type="EMBL" id="ACL25101.1"/>
    </source>
</evidence>
<name>B8GD34_CHLAD</name>
<dbReference type="STRING" id="326427.Cagg_2218"/>